<name>A0A4Q9L5C3_9MICR</name>
<dbReference type="EMBL" id="PITI01001117">
    <property type="protein sequence ID" value="TBU02426.1"/>
    <property type="molecule type" value="Genomic_DNA"/>
</dbReference>
<dbReference type="Pfam" id="PF00022">
    <property type="entry name" value="Actin"/>
    <property type="match status" value="1"/>
</dbReference>
<comment type="caution">
    <text evidence="2">The sequence shown here is derived from an EMBL/GenBank/DDBJ whole genome shotgun (WGS) entry which is preliminary data.</text>
</comment>
<accession>A0A4Q9L5C3</accession>
<dbReference type="STRING" id="148818.A0A4Q9L5C3"/>
<comment type="similarity">
    <text evidence="1">Belongs to the actin family.</text>
</comment>
<gene>
    <name evidence="2" type="ORF">CWI36_1117p0020</name>
</gene>
<reference evidence="2 3" key="1">
    <citation type="submission" date="2017-12" db="EMBL/GenBank/DDBJ databases">
        <authorList>
            <person name="Pombert J.-F."/>
            <person name="Haag K.L."/>
            <person name="Ebert D."/>
        </authorList>
    </citation>
    <scope>NUCLEOTIDE SEQUENCE [LARGE SCALE GENOMIC DNA]</scope>
    <source>
        <strain evidence="2">BE-OM-2</strain>
    </source>
</reference>
<evidence type="ECO:0000313" key="3">
    <source>
        <dbReference type="Proteomes" id="UP000291404"/>
    </source>
</evidence>
<organism evidence="2 3">
    <name type="scientific">Hamiltosporidium magnivora</name>
    <dbReference type="NCBI Taxonomy" id="148818"/>
    <lineage>
        <taxon>Eukaryota</taxon>
        <taxon>Fungi</taxon>
        <taxon>Fungi incertae sedis</taxon>
        <taxon>Microsporidia</taxon>
        <taxon>Dubosqiidae</taxon>
        <taxon>Hamiltosporidium</taxon>
    </lineage>
</organism>
<dbReference type="Gene3D" id="3.30.420.40">
    <property type="match status" value="1"/>
</dbReference>
<dbReference type="VEuPathDB" id="MicrosporidiaDB:CWI36_1117p0020"/>
<keyword evidence="3" id="KW-1185">Reference proteome</keyword>
<evidence type="ECO:0000313" key="2">
    <source>
        <dbReference type="EMBL" id="TBU02426.1"/>
    </source>
</evidence>
<dbReference type="InterPro" id="IPR004000">
    <property type="entry name" value="Actin"/>
</dbReference>
<sequence length="335" mass="37455">MNPVGDVNTIAADIGTETLKIGYCGALHPTIFNSTRQNPNYESPVLHSVISSPSNYLSLLTSSLSCNDPLVLAVNYEEKMVVKKNIVGYLLDKKYTNGILLVPSNLMDMYSHGKSSGIVVNMSGGSTSVSTIIEGNVTHYYSVPIGGFDLTQKFRKYLNEEDLVPRGYKSNEKGDNDAKFAFLKDELCREIKESVIEVKSERNSETFYELPSGKSIKFGNERYELADYLLEKSNLIETVRSLIDKNDQDVRHILVNNIMLCGMGVINGISERLVSELSKTYSPSKIRIYWEKKVFSTFFGASVVGSVGMAKNMFITQADYEECGESILERKNVMW</sequence>
<dbReference type="PANTHER" id="PTHR11937">
    <property type="entry name" value="ACTIN"/>
    <property type="match status" value="1"/>
</dbReference>
<dbReference type="AlphaFoldDB" id="A0A4Q9L5C3"/>
<dbReference type="SMART" id="SM00268">
    <property type="entry name" value="ACTIN"/>
    <property type="match status" value="1"/>
</dbReference>
<dbReference type="Gene3D" id="3.90.640.10">
    <property type="entry name" value="Actin, Chain A, domain 4"/>
    <property type="match status" value="1"/>
</dbReference>
<dbReference type="Proteomes" id="UP000291404">
    <property type="component" value="Unassembled WGS sequence"/>
</dbReference>
<dbReference type="SUPFAM" id="SSF53067">
    <property type="entry name" value="Actin-like ATPase domain"/>
    <property type="match status" value="1"/>
</dbReference>
<dbReference type="InterPro" id="IPR043129">
    <property type="entry name" value="ATPase_NBD"/>
</dbReference>
<evidence type="ECO:0000256" key="1">
    <source>
        <dbReference type="RuleBase" id="RU000487"/>
    </source>
</evidence>
<dbReference type="VEuPathDB" id="MicrosporidiaDB:CWI39_2061p0010"/>
<proteinExistence type="inferred from homology"/>
<protein>
    <submittedName>
        <fullName evidence="2">Actin-like protein</fullName>
    </submittedName>
</protein>